<dbReference type="InterPro" id="IPR013783">
    <property type="entry name" value="Ig-like_fold"/>
</dbReference>
<dbReference type="OrthoDB" id="5985519at2759"/>
<accession>A0A813P3N3</accession>
<keyword evidence="1" id="KW-0472">Membrane</keyword>
<dbReference type="Gene3D" id="2.60.40.10">
    <property type="entry name" value="Immunoglobulins"/>
    <property type="match status" value="1"/>
</dbReference>
<dbReference type="AlphaFoldDB" id="A0A813P3N3"/>
<dbReference type="EMBL" id="CAJOBC010000028">
    <property type="protein sequence ID" value="CAF3521607.1"/>
    <property type="molecule type" value="Genomic_DNA"/>
</dbReference>
<dbReference type="Proteomes" id="UP000681722">
    <property type="component" value="Unassembled WGS sequence"/>
</dbReference>
<proteinExistence type="predicted"/>
<gene>
    <name evidence="3" type="ORF">GPM918_LOCUS382</name>
    <name evidence="4" type="ORF">SRO942_LOCUS383</name>
</gene>
<evidence type="ECO:0000256" key="1">
    <source>
        <dbReference type="SAM" id="Phobius"/>
    </source>
</evidence>
<dbReference type="SUPFAM" id="SSF48726">
    <property type="entry name" value="Immunoglobulin"/>
    <property type="match status" value="1"/>
</dbReference>
<dbReference type="InterPro" id="IPR036179">
    <property type="entry name" value="Ig-like_dom_sf"/>
</dbReference>
<dbReference type="EMBL" id="CAJNOQ010000028">
    <property type="protein sequence ID" value="CAF0743063.1"/>
    <property type="molecule type" value="Genomic_DNA"/>
</dbReference>
<keyword evidence="1" id="KW-0812">Transmembrane</keyword>
<evidence type="ECO:0000313" key="5">
    <source>
        <dbReference type="Proteomes" id="UP000663829"/>
    </source>
</evidence>
<keyword evidence="1" id="KW-1133">Transmembrane helix</keyword>
<evidence type="ECO:0000313" key="4">
    <source>
        <dbReference type="EMBL" id="CAF3521607.1"/>
    </source>
</evidence>
<comment type="caution">
    <text evidence="3">The sequence shown here is derived from an EMBL/GenBank/DDBJ whole genome shotgun (WGS) entry which is preliminary data.</text>
</comment>
<dbReference type="PROSITE" id="PS50835">
    <property type="entry name" value="IG_LIKE"/>
    <property type="match status" value="1"/>
</dbReference>
<reference evidence="3" key="1">
    <citation type="submission" date="2021-02" db="EMBL/GenBank/DDBJ databases">
        <authorList>
            <person name="Nowell W R."/>
        </authorList>
    </citation>
    <scope>NUCLEOTIDE SEQUENCE</scope>
</reference>
<sequence>MDERRYRSCQRCFKLNNLCISLLSSDSCENLLGGKSEENAQCYSATFCAGSGEYTGRWSKWIIVTACEMKTKSSCKGEEIMERLCKATNKTRELGKSSKQLNFSCSFFDGYSTKKITSCGLGLVGRHGVNVVKPAISKENFVADAVQDSVDLVFVRERGILNNWLSAAKKLVDVRRKEDTASFMEHGTMIWLLNGELVQNGGLLLKMFNVTNNQSGVLVCMINIESYDYPVKFWSIIVVHDPVDLDVSFGSDISLTCSLDQLDVLVPNRVELIWMYNFTYVFRMPETNQPNNMLYLEHVTVQDSGIYGCIAIEKQHKQTVLGKDIAVEKRRKWLSNYTRLKVKPGKNLRFLWTVIFLVLITCTIVLVVVVRNVRSIRNDHERLKKVTQMRR</sequence>
<organism evidence="3 5">
    <name type="scientific">Didymodactylos carnosus</name>
    <dbReference type="NCBI Taxonomy" id="1234261"/>
    <lineage>
        <taxon>Eukaryota</taxon>
        <taxon>Metazoa</taxon>
        <taxon>Spiralia</taxon>
        <taxon>Gnathifera</taxon>
        <taxon>Rotifera</taxon>
        <taxon>Eurotatoria</taxon>
        <taxon>Bdelloidea</taxon>
        <taxon>Philodinida</taxon>
        <taxon>Philodinidae</taxon>
        <taxon>Didymodactylos</taxon>
    </lineage>
</organism>
<evidence type="ECO:0000313" key="3">
    <source>
        <dbReference type="EMBL" id="CAF0743063.1"/>
    </source>
</evidence>
<evidence type="ECO:0000259" key="2">
    <source>
        <dbReference type="PROSITE" id="PS50835"/>
    </source>
</evidence>
<dbReference type="InterPro" id="IPR007110">
    <property type="entry name" value="Ig-like_dom"/>
</dbReference>
<dbReference type="Proteomes" id="UP000663829">
    <property type="component" value="Unassembled WGS sequence"/>
</dbReference>
<feature type="transmembrane region" description="Helical" evidence="1">
    <location>
        <begin position="350"/>
        <end position="370"/>
    </location>
</feature>
<protein>
    <recommendedName>
        <fullName evidence="2">Ig-like domain-containing protein</fullName>
    </recommendedName>
</protein>
<feature type="domain" description="Ig-like" evidence="2">
    <location>
        <begin position="230"/>
        <end position="326"/>
    </location>
</feature>
<keyword evidence="5" id="KW-1185">Reference proteome</keyword>
<name>A0A813P3N3_9BILA</name>